<protein>
    <recommendedName>
        <fullName evidence="5">Alpha/beta hydrolase</fullName>
    </recommendedName>
</protein>
<proteinExistence type="inferred from homology"/>
<evidence type="ECO:0000313" key="3">
    <source>
        <dbReference type="EMBL" id="PTU28255.1"/>
    </source>
</evidence>
<dbReference type="InterPro" id="IPR029058">
    <property type="entry name" value="AB_hydrolase_fold"/>
</dbReference>
<dbReference type="Gene3D" id="3.40.50.1820">
    <property type="entry name" value="alpha/beta hydrolase"/>
    <property type="match status" value="2"/>
</dbReference>
<dbReference type="OrthoDB" id="9784036at2"/>
<dbReference type="Pfam" id="PF00756">
    <property type="entry name" value="Esterase"/>
    <property type="match status" value="2"/>
</dbReference>
<evidence type="ECO:0000313" key="4">
    <source>
        <dbReference type="Proteomes" id="UP000244248"/>
    </source>
</evidence>
<dbReference type="AlphaFoldDB" id="A0A2T5MB69"/>
<name>A0A2T5MB69_9GAMM</name>
<reference evidence="3 4" key="1">
    <citation type="submission" date="2018-04" db="EMBL/GenBank/DDBJ databases">
        <title>Novel species isolated from glacier.</title>
        <authorList>
            <person name="Liu Q."/>
            <person name="Xin Y.-H."/>
        </authorList>
    </citation>
    <scope>NUCLEOTIDE SEQUENCE [LARGE SCALE GENOMIC DNA]</scope>
    <source>
        <strain evidence="3 4">GT1R17</strain>
    </source>
</reference>
<dbReference type="GO" id="GO:0016788">
    <property type="term" value="F:hydrolase activity, acting on ester bonds"/>
    <property type="evidence" value="ECO:0007669"/>
    <property type="project" value="TreeGrafter"/>
</dbReference>
<keyword evidence="2" id="KW-0378">Hydrolase</keyword>
<keyword evidence="4" id="KW-1185">Reference proteome</keyword>
<evidence type="ECO:0008006" key="5">
    <source>
        <dbReference type="Google" id="ProtNLM"/>
    </source>
</evidence>
<evidence type="ECO:0000256" key="2">
    <source>
        <dbReference type="ARBA" id="ARBA00022801"/>
    </source>
</evidence>
<dbReference type="EMBL" id="QANS01000009">
    <property type="protein sequence ID" value="PTU28255.1"/>
    <property type="molecule type" value="Genomic_DNA"/>
</dbReference>
<dbReference type="InterPro" id="IPR052558">
    <property type="entry name" value="Siderophore_Hydrolase_D"/>
</dbReference>
<gene>
    <name evidence="3" type="ORF">CJD38_17630</name>
</gene>
<dbReference type="SUPFAM" id="SSF53474">
    <property type="entry name" value="alpha/beta-Hydrolases"/>
    <property type="match status" value="2"/>
</dbReference>
<sequence>MSVEINQAHLISLDDAACRRLDHVEQVSIPASGSSAKATVAVPPSYIKNKKKSFPLLIALDASQNMGSLIEMSRLMGETKEINECIVVGLNAVSDDASKLTEWLEQQVIPWCKSNYRVASEEIAIFGVGKLGASALHVMLNGSGVASAFIVSDPDVALGREALSQFQKSGKLTARKLPRLTLTSHSTASQEFCSTLQATLGSVAKISDQKLKDTPVDDLGLPAAVHGMRSFWRTGTVYGKGVAAMRAPWAPIVFAALSPLLRLILPKPIKASGQSNPYLIHSKSIDRDFEVFVSLPRSFTAGSSRRYPAMYVLDANIEFSTAAEAAAALAAQGIIEEVIVIGVGVPRAEGAVAFGFRRFEEFSPPTDGYDFKDDLGRIFRSLFSVNGQDARRQLGRAPHFFNFMVNELFPKLSTQFPIDSGNTALLGHSAGGTFILYALCQADSPFKHYAGVSPGLGVSGSWLLNRHDADFRASQNAQSLFLSLGSEEKNNLFNQYAGIDKTEAFAERLRHATDLSVKSMCFENESHSSTYPRAVINALSSAFPSKG</sequence>
<dbReference type="PANTHER" id="PTHR40841:SF2">
    <property type="entry name" value="SIDEROPHORE-DEGRADING ESTERASE (EUROFUNG)"/>
    <property type="match status" value="1"/>
</dbReference>
<dbReference type="RefSeq" id="WP_107941715.1">
    <property type="nucleotide sequence ID" value="NZ_QANS01000009.1"/>
</dbReference>
<organism evidence="3 4">
    <name type="scientific">Stenotrophobium rhamnosiphilum</name>
    <dbReference type="NCBI Taxonomy" id="2029166"/>
    <lineage>
        <taxon>Bacteria</taxon>
        <taxon>Pseudomonadati</taxon>
        <taxon>Pseudomonadota</taxon>
        <taxon>Gammaproteobacteria</taxon>
        <taxon>Nevskiales</taxon>
        <taxon>Nevskiaceae</taxon>
        <taxon>Stenotrophobium</taxon>
    </lineage>
</organism>
<dbReference type="Proteomes" id="UP000244248">
    <property type="component" value="Unassembled WGS sequence"/>
</dbReference>
<comment type="similarity">
    <text evidence="1">Belongs to the esterase D family.</text>
</comment>
<evidence type="ECO:0000256" key="1">
    <source>
        <dbReference type="ARBA" id="ARBA00005622"/>
    </source>
</evidence>
<dbReference type="PANTHER" id="PTHR40841">
    <property type="entry name" value="SIDEROPHORE TRIACETYLFUSARININE C ESTERASE"/>
    <property type="match status" value="1"/>
</dbReference>
<accession>A0A2T5MB69</accession>
<comment type="caution">
    <text evidence="3">The sequence shown here is derived from an EMBL/GenBank/DDBJ whole genome shotgun (WGS) entry which is preliminary data.</text>
</comment>
<dbReference type="InterPro" id="IPR000801">
    <property type="entry name" value="Esterase-like"/>
</dbReference>